<dbReference type="EMBL" id="BMAO01016846">
    <property type="protein sequence ID" value="GFR11559.1"/>
    <property type="molecule type" value="Genomic_DNA"/>
</dbReference>
<dbReference type="InterPro" id="IPR013909">
    <property type="entry name" value="NuBaID_C"/>
</dbReference>
<dbReference type="Pfam" id="PF07967">
    <property type="entry name" value="zf-C3HC"/>
    <property type="match status" value="1"/>
</dbReference>
<feature type="domain" description="NuBaID C-terminal" evidence="9">
    <location>
        <begin position="185"/>
        <end position="311"/>
    </location>
</feature>
<protein>
    <submittedName>
        <fullName evidence="10">NIPA-like protein</fullName>
    </submittedName>
</protein>
<dbReference type="AlphaFoldDB" id="A0A8X6LL96"/>
<dbReference type="PANTHER" id="PTHR15835:SF6">
    <property type="entry name" value="ZINC FINGER C3HC-TYPE PROTEIN 1"/>
    <property type="match status" value="1"/>
</dbReference>
<keyword evidence="2" id="KW-0479">Metal-binding</keyword>
<evidence type="ECO:0000259" key="8">
    <source>
        <dbReference type="Pfam" id="PF07967"/>
    </source>
</evidence>
<feature type="compositionally biased region" description="Polar residues" evidence="7">
    <location>
        <begin position="531"/>
        <end position="542"/>
    </location>
</feature>
<keyword evidence="11" id="KW-1185">Reference proteome</keyword>
<feature type="region of interest" description="Disordered" evidence="7">
    <location>
        <begin position="440"/>
        <end position="473"/>
    </location>
</feature>
<dbReference type="GO" id="GO:0008270">
    <property type="term" value="F:zinc ion binding"/>
    <property type="evidence" value="ECO:0007669"/>
    <property type="project" value="UniProtKB-KW"/>
</dbReference>
<evidence type="ECO:0000256" key="4">
    <source>
        <dbReference type="ARBA" id="ARBA00022833"/>
    </source>
</evidence>
<keyword evidence="5" id="KW-0539">Nucleus</keyword>
<evidence type="ECO:0000313" key="11">
    <source>
        <dbReference type="Proteomes" id="UP000887116"/>
    </source>
</evidence>
<organism evidence="10 11">
    <name type="scientific">Trichonephila clavata</name>
    <name type="common">Joro spider</name>
    <name type="synonym">Nephila clavata</name>
    <dbReference type="NCBI Taxonomy" id="2740835"/>
    <lineage>
        <taxon>Eukaryota</taxon>
        <taxon>Metazoa</taxon>
        <taxon>Ecdysozoa</taxon>
        <taxon>Arthropoda</taxon>
        <taxon>Chelicerata</taxon>
        <taxon>Arachnida</taxon>
        <taxon>Araneae</taxon>
        <taxon>Araneomorphae</taxon>
        <taxon>Entelegynae</taxon>
        <taxon>Araneoidea</taxon>
        <taxon>Nephilidae</taxon>
        <taxon>Trichonephila</taxon>
    </lineage>
</organism>
<evidence type="ECO:0000256" key="3">
    <source>
        <dbReference type="ARBA" id="ARBA00022771"/>
    </source>
</evidence>
<feature type="compositionally biased region" description="Basic and acidic residues" evidence="7">
    <location>
        <begin position="552"/>
        <end position="566"/>
    </location>
</feature>
<dbReference type="Pfam" id="PF08600">
    <property type="entry name" value="NuBaID_C"/>
    <property type="match status" value="1"/>
</dbReference>
<dbReference type="OrthoDB" id="614844at2759"/>
<accession>A0A8X6LL96</accession>
<sequence length="566" mass="64266">MPVDRKSLDNFFKNFSGLESYEKEETSFGKRISTYIEGQKWVRRPLVISPAVCSQYGWVCINTNLLECETCGAKLCTPEPKIELYESYKACIEKILDNLKSNHKTHCPWPLTPAPDFLLRMLPMPKEESLKHFIRRLKPSLEFHSHYPKIKDGITSTLGLEKHVLELCKIANVDSEDASRFGDSAVVLAATGWILKTQSDDEKVYISCNNCLRSIWSRAFNSLVDEKKEVTDSQSDKNGSTDADEDLSSSKIKRLKKDDFDPIEEHRPWCLWIATKDHRKSFYDNDNKTNTDEVSEADNITGWKLFIKSLLRNASESQESNISRHKRFAPFTDLFDDDLEMASTYESTDMDFSKSPCRTPTPPPLPPCEQLQLNKAQLRKMVTFRKHKLACIQELQAMPDHHPEDPFCARAAAELQEIEETIQLAVSDIYSFLPCDTPGCPHQENTSPPTSPTRKETNQIKRKDNSEFEYPPLRKTARKINLDLSQSVDGNLISTNKFALPDNNKENPGLDSQTEITQDEPKSPLAICPATPTNQSTAQNTSPLPPPVMLKITDHVKSHDPRTSAI</sequence>
<evidence type="ECO:0000313" key="10">
    <source>
        <dbReference type="EMBL" id="GFR11559.1"/>
    </source>
</evidence>
<keyword evidence="4" id="KW-0862">Zinc</keyword>
<evidence type="ECO:0000256" key="5">
    <source>
        <dbReference type="ARBA" id="ARBA00023242"/>
    </source>
</evidence>
<dbReference type="InterPro" id="IPR012935">
    <property type="entry name" value="NuBaID_N"/>
</dbReference>
<feature type="region of interest" description="Disordered" evidence="7">
    <location>
        <begin position="228"/>
        <end position="248"/>
    </location>
</feature>
<comment type="subcellular location">
    <subcellularLocation>
        <location evidence="1">Nucleus</location>
    </subcellularLocation>
</comment>
<feature type="domain" description="C3HC-type" evidence="8">
    <location>
        <begin position="25"/>
        <end position="148"/>
    </location>
</feature>
<evidence type="ECO:0000256" key="2">
    <source>
        <dbReference type="ARBA" id="ARBA00022723"/>
    </source>
</evidence>
<feature type="compositionally biased region" description="Basic and acidic residues" evidence="7">
    <location>
        <begin position="453"/>
        <end position="466"/>
    </location>
</feature>
<dbReference type="GO" id="GO:0005634">
    <property type="term" value="C:nucleus"/>
    <property type="evidence" value="ECO:0007669"/>
    <property type="project" value="UniProtKB-SubCell"/>
</dbReference>
<evidence type="ECO:0000256" key="1">
    <source>
        <dbReference type="ARBA" id="ARBA00004123"/>
    </source>
</evidence>
<reference evidence="10" key="1">
    <citation type="submission" date="2020-07" db="EMBL/GenBank/DDBJ databases">
        <title>Multicomponent nature underlies the extraordinary mechanical properties of spider dragline silk.</title>
        <authorList>
            <person name="Kono N."/>
            <person name="Nakamura H."/>
            <person name="Mori M."/>
            <person name="Yoshida Y."/>
            <person name="Ohtoshi R."/>
            <person name="Malay A.D."/>
            <person name="Moran D.A.P."/>
            <person name="Tomita M."/>
            <person name="Numata K."/>
            <person name="Arakawa K."/>
        </authorList>
    </citation>
    <scope>NUCLEOTIDE SEQUENCE</scope>
</reference>
<keyword evidence="3" id="KW-0863">Zinc-finger</keyword>
<evidence type="ECO:0000256" key="7">
    <source>
        <dbReference type="SAM" id="MobiDB-lite"/>
    </source>
</evidence>
<dbReference type="PANTHER" id="PTHR15835">
    <property type="entry name" value="NUCLEAR-INTERACTING PARTNER OF ALK"/>
    <property type="match status" value="1"/>
</dbReference>
<evidence type="ECO:0000256" key="6">
    <source>
        <dbReference type="ARBA" id="ARBA00044931"/>
    </source>
</evidence>
<gene>
    <name evidence="10" type="primary">zc3hc1</name>
    <name evidence="10" type="ORF">TNCT_672571</name>
</gene>
<name>A0A8X6LL96_TRICU</name>
<dbReference type="Proteomes" id="UP000887116">
    <property type="component" value="Unassembled WGS sequence"/>
</dbReference>
<feature type="region of interest" description="Disordered" evidence="7">
    <location>
        <begin position="495"/>
        <end position="566"/>
    </location>
</feature>
<comment type="function">
    <text evidence="6">Required for proper positioning of a substantial amount of TPR at the nuclear basket (NB) through interaction with TPR.</text>
</comment>
<proteinExistence type="predicted"/>
<evidence type="ECO:0000259" key="9">
    <source>
        <dbReference type="Pfam" id="PF08600"/>
    </source>
</evidence>
<comment type="caution">
    <text evidence="10">The sequence shown here is derived from an EMBL/GenBank/DDBJ whole genome shotgun (WGS) entry which is preliminary data.</text>
</comment>